<accession>A0ABR2BDI0</accession>
<gene>
    <name evidence="1" type="ORF">V6N12_033178</name>
</gene>
<keyword evidence="2" id="KW-1185">Reference proteome</keyword>
<dbReference type="Proteomes" id="UP001472677">
    <property type="component" value="Unassembled WGS sequence"/>
</dbReference>
<evidence type="ECO:0000313" key="1">
    <source>
        <dbReference type="EMBL" id="KAK8504930.1"/>
    </source>
</evidence>
<organism evidence="1 2">
    <name type="scientific">Hibiscus sabdariffa</name>
    <name type="common">roselle</name>
    <dbReference type="NCBI Taxonomy" id="183260"/>
    <lineage>
        <taxon>Eukaryota</taxon>
        <taxon>Viridiplantae</taxon>
        <taxon>Streptophyta</taxon>
        <taxon>Embryophyta</taxon>
        <taxon>Tracheophyta</taxon>
        <taxon>Spermatophyta</taxon>
        <taxon>Magnoliopsida</taxon>
        <taxon>eudicotyledons</taxon>
        <taxon>Gunneridae</taxon>
        <taxon>Pentapetalae</taxon>
        <taxon>rosids</taxon>
        <taxon>malvids</taxon>
        <taxon>Malvales</taxon>
        <taxon>Malvaceae</taxon>
        <taxon>Malvoideae</taxon>
        <taxon>Hibiscus</taxon>
    </lineage>
</organism>
<evidence type="ECO:0000313" key="2">
    <source>
        <dbReference type="Proteomes" id="UP001472677"/>
    </source>
</evidence>
<comment type="caution">
    <text evidence="1">The sequence shown here is derived from an EMBL/GenBank/DDBJ whole genome shotgun (WGS) entry which is preliminary data.</text>
</comment>
<protein>
    <submittedName>
        <fullName evidence="1">Uncharacterized protein</fullName>
    </submittedName>
</protein>
<dbReference type="EMBL" id="JBBPBM010000134">
    <property type="protein sequence ID" value="KAK8504930.1"/>
    <property type="molecule type" value="Genomic_DNA"/>
</dbReference>
<name>A0ABR2BDI0_9ROSI</name>
<sequence length="88" mass="10228">MIFEYQLDIFRDYGGLMLNPLGLHPYYPFIHPLHFEITEVPDKVKWLLWYLTHLYQMGRREGLDYCSSKACQTGLSLMAKGSTIGGKL</sequence>
<reference evidence="1 2" key="1">
    <citation type="journal article" date="2024" name="G3 (Bethesda)">
        <title>Genome assembly of Hibiscus sabdariffa L. provides insights into metabolisms of medicinal natural products.</title>
        <authorList>
            <person name="Kim T."/>
        </authorList>
    </citation>
    <scope>NUCLEOTIDE SEQUENCE [LARGE SCALE GENOMIC DNA]</scope>
    <source>
        <strain evidence="1">TK-2024</strain>
        <tissue evidence="1">Old leaves</tissue>
    </source>
</reference>
<proteinExistence type="predicted"/>